<accession>A0A8S1B641</accession>
<dbReference type="AlphaFoldDB" id="A0A8S1B641"/>
<keyword evidence="1" id="KW-0175">Coiled coil</keyword>
<name>A0A8S1B641_ARCPL</name>
<dbReference type="OrthoDB" id="10071738at2759"/>
<gene>
    <name evidence="2" type="ORF">APLA_LOCUS14279</name>
</gene>
<evidence type="ECO:0000313" key="3">
    <source>
        <dbReference type="Proteomes" id="UP000494256"/>
    </source>
</evidence>
<feature type="coiled-coil region" evidence="1">
    <location>
        <begin position="78"/>
        <end position="105"/>
    </location>
</feature>
<reference evidence="2 3" key="1">
    <citation type="submission" date="2020-04" db="EMBL/GenBank/DDBJ databases">
        <authorList>
            <person name="Wallbank WR R."/>
            <person name="Pardo Diaz C."/>
            <person name="Kozak K."/>
            <person name="Martin S."/>
            <person name="Jiggins C."/>
            <person name="Moest M."/>
            <person name="Warren A I."/>
            <person name="Byers J.R.P. K."/>
            <person name="Montejo-Kovacevich G."/>
            <person name="Yen C E."/>
        </authorList>
    </citation>
    <scope>NUCLEOTIDE SEQUENCE [LARGE SCALE GENOMIC DNA]</scope>
</reference>
<dbReference type="Proteomes" id="UP000494256">
    <property type="component" value="Unassembled WGS sequence"/>
</dbReference>
<evidence type="ECO:0000256" key="1">
    <source>
        <dbReference type="SAM" id="Coils"/>
    </source>
</evidence>
<dbReference type="EMBL" id="CADEBD010000389">
    <property type="protein sequence ID" value="CAB3253335.1"/>
    <property type="molecule type" value="Genomic_DNA"/>
</dbReference>
<comment type="caution">
    <text evidence="2">The sequence shown here is derived from an EMBL/GenBank/DDBJ whole genome shotgun (WGS) entry which is preliminary data.</text>
</comment>
<evidence type="ECO:0000313" key="2">
    <source>
        <dbReference type="EMBL" id="CAB3253335.1"/>
    </source>
</evidence>
<sequence>MHVAEHTQLPDRLELSPPEVAYILDLHIASSNNSHEERPYTHVTVTSDEEEQSKKREVFTANLNSKLTELTDAPVDKIESIDKKLQQTQLEQEELHRRRENLIRDQNRIIQKSVQDISTIPSTPEKPPLHARPKITNQNYRHSMPNLLLNENYVSIPPAVSERQMEGERVVDEKRKPFVSEEHTHTAQPLRVPQPSDDNEYDLAVIPPDPSALTDEEEGADEDMAACLIPQDVPGTIEVFMNREGSGDEDSVYDRHRTRSIYSEPKISEVLRFERELLQLEQEELHRRRENLIRDQNRIIQKSVRDISTIPSTPEKPPLHARPKITNQNYRHSMPNLLLNENYVSIPPAVSERQIEGEGVVDEKRKPFVSEEHMQRHFGVEESRRLLYEGKDFRRQPLRVPQPVLPPKPKSRESTEREITMRLVFNYFICSV</sequence>
<organism evidence="2 3">
    <name type="scientific">Arctia plantaginis</name>
    <name type="common">Wood tiger moth</name>
    <name type="synonym">Phalaena plantaginis</name>
    <dbReference type="NCBI Taxonomy" id="874455"/>
    <lineage>
        <taxon>Eukaryota</taxon>
        <taxon>Metazoa</taxon>
        <taxon>Ecdysozoa</taxon>
        <taxon>Arthropoda</taxon>
        <taxon>Hexapoda</taxon>
        <taxon>Insecta</taxon>
        <taxon>Pterygota</taxon>
        <taxon>Neoptera</taxon>
        <taxon>Endopterygota</taxon>
        <taxon>Lepidoptera</taxon>
        <taxon>Glossata</taxon>
        <taxon>Ditrysia</taxon>
        <taxon>Noctuoidea</taxon>
        <taxon>Erebidae</taxon>
        <taxon>Arctiinae</taxon>
        <taxon>Arctia</taxon>
    </lineage>
</organism>
<protein>
    <submittedName>
        <fullName evidence="2">Uncharacterized protein</fullName>
    </submittedName>
</protein>
<proteinExistence type="predicted"/>